<gene>
    <name evidence="2" type="ordered locus">Thein_0732</name>
</gene>
<dbReference type="AlphaFoldDB" id="F8AC57"/>
<dbReference type="HOGENOM" id="CLU_611020_0_0_0"/>
<dbReference type="Proteomes" id="UP000006793">
    <property type="component" value="Chromosome"/>
</dbReference>
<keyword evidence="3" id="KW-1185">Reference proteome</keyword>
<keyword evidence="1" id="KW-0812">Transmembrane</keyword>
<dbReference type="PaxDb" id="667014-Thein_0732"/>
<feature type="transmembrane region" description="Helical" evidence="1">
    <location>
        <begin position="232"/>
        <end position="251"/>
    </location>
</feature>
<feature type="transmembrane region" description="Helical" evidence="1">
    <location>
        <begin position="263"/>
        <end position="280"/>
    </location>
</feature>
<reference evidence="2 3" key="2">
    <citation type="journal article" date="2012" name="Stand. Genomic Sci.">
        <title>Complete genome sequence of the thermophilic sulfate-reducing ocean bacterium Thermodesulfatator indicus type strain (CIR29812(T)).</title>
        <authorList>
            <person name="Anderson I."/>
            <person name="Saunders E."/>
            <person name="Lapidus A."/>
            <person name="Nolan M."/>
            <person name="Lucas S."/>
            <person name="Tice H."/>
            <person name="Del Rio T.G."/>
            <person name="Cheng J.F."/>
            <person name="Han C."/>
            <person name="Tapia R."/>
            <person name="Goodwin L.A."/>
            <person name="Pitluck S."/>
            <person name="Liolios K."/>
            <person name="Mavromatis K."/>
            <person name="Pagani I."/>
            <person name="Ivanova N."/>
            <person name="Mikhailova N."/>
            <person name="Pati A."/>
            <person name="Chen A."/>
            <person name="Palaniappan K."/>
            <person name="Land M."/>
            <person name="Hauser L."/>
            <person name="Jeffries C.D."/>
            <person name="Chang Y.J."/>
            <person name="Brambilla E.M."/>
            <person name="Rohde M."/>
            <person name="Spring S."/>
            <person name="Goker M."/>
            <person name="Detter J.C."/>
            <person name="Woyke T."/>
            <person name="Bristow J."/>
            <person name="Eisen J.A."/>
            <person name="Markowitz V."/>
            <person name="Hugenholtz P."/>
            <person name="Kyrpides N.C."/>
            <person name="Klenk H.P."/>
        </authorList>
    </citation>
    <scope>NUCLEOTIDE SEQUENCE [LARGE SCALE GENOMIC DNA]</scope>
    <source>
        <strain evidence="3">DSM 15286 / JCM 11887 / CIR29812</strain>
    </source>
</reference>
<evidence type="ECO:0008006" key="4">
    <source>
        <dbReference type="Google" id="ProtNLM"/>
    </source>
</evidence>
<proteinExistence type="predicted"/>
<organism evidence="2 3">
    <name type="scientific">Thermodesulfatator indicus (strain DSM 15286 / JCM 11887 / CIR29812)</name>
    <dbReference type="NCBI Taxonomy" id="667014"/>
    <lineage>
        <taxon>Bacteria</taxon>
        <taxon>Pseudomonadati</taxon>
        <taxon>Thermodesulfobacteriota</taxon>
        <taxon>Thermodesulfobacteria</taxon>
        <taxon>Thermodesulfobacteriales</taxon>
        <taxon>Thermodesulfatatoraceae</taxon>
        <taxon>Thermodesulfatator</taxon>
    </lineage>
</organism>
<feature type="transmembrane region" description="Helical" evidence="1">
    <location>
        <begin position="141"/>
        <end position="164"/>
    </location>
</feature>
<keyword evidence="1" id="KW-0472">Membrane</keyword>
<sequence>MQLRCGSKLDFMKVNCFFKLRRESLAKLLVIALFIGGIITDIINGLLGTQELSLSVSAIFRGTIEIVGILVIFLSRKISVRWKALIFVLILLFFLTQIYSFFSNYNVYLFFEISRFFKVLYIPVISMFIYVFLLRYKNFRYLILNTLSLAGFIESLAIIFPFLLGYGKPTYTVTTIGSRGILLSPNEIALSLLIVEAITVWLFLYSKKKIYLLYFVSIVIGMIILATRTSILGSIVVPVIILFLALFCEFYCKRSLSYEFNSIRCIFFLFIVSVTSYNAYVNLLNNEYLIQKILYFLQYFNARGDLQEVGIEVLFNSSVCSILFGNTPSVFFFNVQKEGQFAYYSKIGKNVEVDWIDIWGCYGLIFLIVIYLFYFYFLFASTKKFLMGRKKEFGLITFLLSLFLAHSLLAGHALMAPLPGNYIAPLIAFVLSDRKSKKVLKDEYRESK</sequence>
<feature type="transmembrane region" description="Helical" evidence="1">
    <location>
        <begin position="85"/>
        <end position="103"/>
    </location>
</feature>
<protein>
    <recommendedName>
        <fullName evidence="4">O-antigen polymerase</fullName>
    </recommendedName>
</protein>
<dbReference type="STRING" id="667014.Thein_0732"/>
<feature type="transmembrane region" description="Helical" evidence="1">
    <location>
        <begin position="28"/>
        <end position="47"/>
    </location>
</feature>
<feature type="transmembrane region" description="Helical" evidence="1">
    <location>
        <begin position="210"/>
        <end position="226"/>
    </location>
</feature>
<feature type="transmembrane region" description="Helical" evidence="1">
    <location>
        <begin position="356"/>
        <end position="380"/>
    </location>
</feature>
<feature type="transmembrane region" description="Helical" evidence="1">
    <location>
        <begin position="392"/>
        <end position="409"/>
    </location>
</feature>
<feature type="transmembrane region" description="Helical" evidence="1">
    <location>
        <begin position="115"/>
        <end position="134"/>
    </location>
</feature>
<reference evidence="3" key="1">
    <citation type="submission" date="2011-04" db="EMBL/GenBank/DDBJ databases">
        <title>The complete genome of Thermodesulfatator indicus DSM 15286.</title>
        <authorList>
            <person name="Lucas S."/>
            <person name="Copeland A."/>
            <person name="Lapidus A."/>
            <person name="Bruce D."/>
            <person name="Goodwin L."/>
            <person name="Pitluck S."/>
            <person name="Peters L."/>
            <person name="Kyrpides N."/>
            <person name="Mavromatis K."/>
            <person name="Pagani I."/>
            <person name="Ivanova N."/>
            <person name="Saunders L."/>
            <person name="Detter J.C."/>
            <person name="Tapia R."/>
            <person name="Han C."/>
            <person name="Land M."/>
            <person name="Hauser L."/>
            <person name="Markowitz V."/>
            <person name="Cheng J.-F."/>
            <person name="Hugenholtz P."/>
            <person name="Woyke T."/>
            <person name="Wu D."/>
            <person name="Spring S."/>
            <person name="Schroeder M."/>
            <person name="Brambilla E."/>
            <person name="Klenk H.-P."/>
            <person name="Eisen J.A."/>
        </authorList>
    </citation>
    <scope>NUCLEOTIDE SEQUENCE [LARGE SCALE GENOMIC DNA]</scope>
    <source>
        <strain evidence="3">DSM 15286 / JCM 11887 / CIR29812</strain>
    </source>
</reference>
<dbReference type="OrthoDB" id="2086896at2"/>
<feature type="transmembrane region" description="Helical" evidence="1">
    <location>
        <begin position="53"/>
        <end position="73"/>
    </location>
</feature>
<dbReference type="EMBL" id="CP002683">
    <property type="protein sequence ID" value="AEH44612.1"/>
    <property type="molecule type" value="Genomic_DNA"/>
</dbReference>
<dbReference type="eggNOG" id="ENOG5033GNF">
    <property type="taxonomic scope" value="Bacteria"/>
</dbReference>
<accession>F8AC57</accession>
<evidence type="ECO:0000313" key="3">
    <source>
        <dbReference type="Proteomes" id="UP000006793"/>
    </source>
</evidence>
<dbReference type="InParanoid" id="F8AC57"/>
<feature type="transmembrane region" description="Helical" evidence="1">
    <location>
        <begin position="188"/>
        <end position="205"/>
    </location>
</feature>
<evidence type="ECO:0000313" key="2">
    <source>
        <dbReference type="EMBL" id="AEH44612.1"/>
    </source>
</evidence>
<evidence type="ECO:0000256" key="1">
    <source>
        <dbReference type="SAM" id="Phobius"/>
    </source>
</evidence>
<keyword evidence="1" id="KW-1133">Transmembrane helix</keyword>
<dbReference type="KEGG" id="tid:Thein_0732"/>
<name>F8AC57_THEID</name>